<proteinExistence type="predicted"/>
<evidence type="ECO:0008006" key="3">
    <source>
        <dbReference type="Google" id="ProtNLM"/>
    </source>
</evidence>
<dbReference type="STRING" id="290052.ASU35_13205"/>
<evidence type="ECO:0000313" key="2">
    <source>
        <dbReference type="Proteomes" id="UP000054874"/>
    </source>
</evidence>
<dbReference type="Proteomes" id="UP000054874">
    <property type="component" value="Unassembled WGS sequence"/>
</dbReference>
<reference evidence="1 2" key="1">
    <citation type="submission" date="2015-11" db="EMBL/GenBank/DDBJ databases">
        <title>Butyribacter intestini gen. nov., sp. nov., a butyric acid-producing bacterium of the family Lachnospiraceae isolated from the human faeces.</title>
        <authorList>
            <person name="Zou Y."/>
            <person name="Xue W."/>
            <person name="Luo G."/>
            <person name="Lv M."/>
        </authorList>
    </citation>
    <scope>NUCLEOTIDE SEQUENCE [LARGE SCALE GENOMIC DNA]</scope>
    <source>
        <strain evidence="1 2">ACET-33324</strain>
    </source>
</reference>
<protein>
    <recommendedName>
        <fullName evidence="3">Competence protein ComFB</fullName>
    </recommendedName>
</protein>
<evidence type="ECO:0000313" key="1">
    <source>
        <dbReference type="EMBL" id="KSV58305.1"/>
    </source>
</evidence>
<sequence length="89" mass="10004">MSIKVKNVVEDIVMEVFNEVHPDLDCCTCEQCCSDIVAYALNQMRPKYVSTEKGALFSKTTAAFDSSYKMEVIKVIAEGARVVKENPRH</sequence>
<dbReference type="Pfam" id="PF10719">
    <property type="entry name" value="ComFB"/>
    <property type="match status" value="1"/>
</dbReference>
<dbReference type="RefSeq" id="WP_058353458.1">
    <property type="nucleotide sequence ID" value="NZ_CABMMD010000176.1"/>
</dbReference>
<gene>
    <name evidence="1" type="ORF">ASU35_13205</name>
</gene>
<keyword evidence="2" id="KW-1185">Reference proteome</keyword>
<dbReference type="InterPro" id="IPR019657">
    <property type="entry name" value="ComFB"/>
</dbReference>
<dbReference type="EMBL" id="LNAM01000176">
    <property type="protein sequence ID" value="KSV58305.1"/>
    <property type="molecule type" value="Genomic_DNA"/>
</dbReference>
<accession>A0A0V8QCI3</accession>
<organism evidence="1 2">
    <name type="scientific">Acetivibrio ethanolgignens</name>
    <dbReference type="NCBI Taxonomy" id="290052"/>
    <lineage>
        <taxon>Bacteria</taxon>
        <taxon>Bacillati</taxon>
        <taxon>Bacillota</taxon>
        <taxon>Clostridia</taxon>
        <taxon>Eubacteriales</taxon>
        <taxon>Oscillospiraceae</taxon>
        <taxon>Acetivibrio</taxon>
    </lineage>
</organism>
<name>A0A0V8QCI3_9FIRM</name>
<comment type="caution">
    <text evidence="1">The sequence shown here is derived from an EMBL/GenBank/DDBJ whole genome shotgun (WGS) entry which is preliminary data.</text>
</comment>
<dbReference type="AlphaFoldDB" id="A0A0V8QCI3"/>